<proteinExistence type="predicted"/>
<evidence type="ECO:0000313" key="5">
    <source>
        <dbReference type="EMBL" id="RTG89224.1"/>
    </source>
</evidence>
<dbReference type="PANTHER" id="PTHR13371">
    <property type="entry name" value="GLYCINE-, GLUTAMATE-, THIENYLCYCLOHEXYLPIPERIDINE-BINDING PROTEIN"/>
    <property type="match status" value="1"/>
</dbReference>
<feature type="compositionally biased region" description="Basic and acidic residues" evidence="1">
    <location>
        <begin position="804"/>
        <end position="819"/>
    </location>
</feature>
<feature type="compositionally biased region" description="Polar residues" evidence="1">
    <location>
        <begin position="820"/>
        <end position="857"/>
    </location>
</feature>
<feature type="region of interest" description="Disordered" evidence="1">
    <location>
        <begin position="337"/>
        <end position="386"/>
    </location>
</feature>
<dbReference type="PANTHER" id="PTHR13371:SF0">
    <property type="entry name" value="CENTROSOMAL PROTEIN OF 104 KDA"/>
    <property type="match status" value="1"/>
</dbReference>
<evidence type="ECO:0000259" key="3">
    <source>
        <dbReference type="Pfam" id="PF21038"/>
    </source>
</evidence>
<dbReference type="SUPFAM" id="SSF49785">
    <property type="entry name" value="Galactose-binding domain-like"/>
    <property type="match status" value="1"/>
</dbReference>
<feature type="domain" description="Centrosomal protein CEP104 Zn finger" evidence="4">
    <location>
        <begin position="883"/>
        <end position="1015"/>
    </location>
</feature>
<dbReference type="GO" id="GO:0005929">
    <property type="term" value="C:cilium"/>
    <property type="evidence" value="ECO:0007669"/>
    <property type="project" value="TreeGrafter"/>
</dbReference>
<comment type="caution">
    <text evidence="5">The sequence shown here is derived from an EMBL/GenBank/DDBJ whole genome shotgun (WGS) entry which is preliminary data.</text>
</comment>
<accession>A0A430QNL8</accession>
<dbReference type="InterPro" id="IPR008979">
    <property type="entry name" value="Galactose-bd-like_sf"/>
</dbReference>
<dbReference type="InterPro" id="IPR052607">
    <property type="entry name" value="CEP104-like"/>
</dbReference>
<dbReference type="Gene3D" id="1.25.10.10">
    <property type="entry name" value="Leucine-rich Repeat Variant"/>
    <property type="match status" value="1"/>
</dbReference>
<organism evidence="5 6">
    <name type="scientific">Schistosoma bovis</name>
    <name type="common">Blood fluke</name>
    <dbReference type="NCBI Taxonomy" id="6184"/>
    <lineage>
        <taxon>Eukaryota</taxon>
        <taxon>Metazoa</taxon>
        <taxon>Spiralia</taxon>
        <taxon>Lophotrochozoa</taxon>
        <taxon>Platyhelminthes</taxon>
        <taxon>Trematoda</taxon>
        <taxon>Digenea</taxon>
        <taxon>Strigeidida</taxon>
        <taxon>Schistosomatoidea</taxon>
        <taxon>Schistosomatidae</taxon>
        <taxon>Schistosoma</taxon>
    </lineage>
</organism>
<feature type="region of interest" description="Disordered" evidence="1">
    <location>
        <begin position="1027"/>
        <end position="1057"/>
    </location>
</feature>
<dbReference type="AlphaFoldDB" id="A0A430QNL8"/>
<dbReference type="STRING" id="6184.A0A430QNL8"/>
<dbReference type="EMBL" id="QMKO01001517">
    <property type="protein sequence ID" value="RTG89224.1"/>
    <property type="molecule type" value="Genomic_DNA"/>
</dbReference>
<dbReference type="InterPro" id="IPR048739">
    <property type="entry name" value="CEP104_N"/>
</dbReference>
<evidence type="ECO:0000313" key="6">
    <source>
        <dbReference type="Proteomes" id="UP000290809"/>
    </source>
</evidence>
<evidence type="ECO:0000259" key="2">
    <source>
        <dbReference type="Pfam" id="PF02151"/>
    </source>
</evidence>
<keyword evidence="6" id="KW-1185">Reference proteome</keyword>
<evidence type="ECO:0000256" key="1">
    <source>
        <dbReference type="SAM" id="MobiDB-lite"/>
    </source>
</evidence>
<dbReference type="Pfam" id="PF21040">
    <property type="entry name" value="CEP104-like_TOG"/>
    <property type="match status" value="1"/>
</dbReference>
<dbReference type="InterPro" id="IPR048738">
    <property type="entry name" value="CEP104_Znf"/>
</dbReference>
<protein>
    <submittedName>
        <fullName evidence="5">Centrosomal protein CEP104</fullName>
    </submittedName>
</protein>
<feature type="region of interest" description="Disordered" evidence="1">
    <location>
        <begin position="781"/>
        <end position="857"/>
    </location>
</feature>
<dbReference type="Pfam" id="PF21039">
    <property type="entry name" value="CEP104_ZnF"/>
    <property type="match status" value="1"/>
</dbReference>
<dbReference type="InterPro" id="IPR001943">
    <property type="entry name" value="UVR_dom"/>
</dbReference>
<evidence type="ECO:0000259" key="4">
    <source>
        <dbReference type="Pfam" id="PF21039"/>
    </source>
</evidence>
<dbReference type="Pfam" id="PF02151">
    <property type="entry name" value="UVR"/>
    <property type="match status" value="1"/>
</dbReference>
<gene>
    <name evidence="5" type="ORF">DC041_0008518</name>
</gene>
<feature type="domain" description="Centrosomal protein CEP104 N-terminal" evidence="3">
    <location>
        <begin position="33"/>
        <end position="152"/>
    </location>
</feature>
<sequence length="1057" mass="120508">MPHKLPFRVVYVSSQDEHFPATELNHHHPGTKGWISTRFCSYPQQLILSLEAKASFRKIQILCHQYLIASKIEFFVGDTPDDEMEHFKNARYTRLGYVALSDNQATEYKARELKSVHIDASGSYIQLFLYKNHPNNLNLYSQVGIVAINLIGDFMDKNGRSDSDDSPVGLFRVSTLTDSTDSYVVVLCDCSYYPLFSSSCAAFMQLYKTPTFLLTSWTERFDQAQGIRDAITQLHQVGERLGRLALEKQQAVEEENYEQAKLKKNQITEMRNNLYRDIDLMKLLSSNTSTEQREQLYGRSDNQFPDTNNDRNKINPIQPIHFQSLLISDDLNENRRSNGSYTVNNNNGNNDNQDVDYFPFRRAYPSNDPDERPLPALKNKHRNNSPIVDPADEEHYTSELPVPVLHEQSFENFNHSEHIPPLDAVEAIQRDIDTYEDEQTMKYLEQAAHDRMVDGRENFQHSILDLPEPMSETNRRQAGVAIDVVGINLVTKAYSKSWVFREKALLELEQRVTAPKLPPPVSLPDTAHPDPKAEIRSTTFLLRRALNDQVLSIFRLATKFVKPTIVNFADRYGIPRPDLYYCMDKLTPVIFQRTGDTSSRVREIAKQQILDMAQWPQMKQNTTFWNELVRPFSPVTLDRLALSRIELATELYASRGVDPVFCNEHGHVNQGSFTLEALTIFTAKCLDHRSNEVREAAENLIVALYRSEDRATVRRLIPLDDVNSNRHPLYRRLLGKFDRIDGRYDPPLNDRPPAIKASVKQKEVEALQADVQQLRAIVEHGNRGHLTTHKPNSRVSRTVPSQNYDRKSASRLKNNDRKSANNSQHGPPSASPNRQNHTSNQHGSRITKSDNPNRNSSTANIQLEINSQQHTEEAEFLLSLDKTCIFCGEQNDSFTEEGLDIHYWKSCPMLHRCPNCKQACCHTCLCFIYCMFTEVVEIAGLTDHLLKECEACTPGQYVRCSKCSEAVLKTHLSNHHCLPIKLSSGLRCPLCHHDLPNLPDSVAPGGPEDVWKAHLLGSSNSTIQMPQCTENPRSLQSQQQKYNGHSTKNTSTSEASE</sequence>
<feature type="compositionally biased region" description="Polar residues" evidence="1">
    <location>
        <begin position="793"/>
        <end position="803"/>
    </location>
</feature>
<name>A0A430QNL8_SCHBO</name>
<dbReference type="Proteomes" id="UP000290809">
    <property type="component" value="Unassembled WGS sequence"/>
</dbReference>
<dbReference type="InterPro" id="IPR011989">
    <property type="entry name" value="ARM-like"/>
</dbReference>
<feature type="region of interest" description="Disordered" evidence="1">
    <location>
        <begin position="289"/>
        <end position="315"/>
    </location>
</feature>
<dbReference type="Gene3D" id="2.60.120.260">
    <property type="entry name" value="Galactose-binding domain-like"/>
    <property type="match status" value="1"/>
</dbReference>
<dbReference type="Pfam" id="PF21038">
    <property type="entry name" value="CEP104_N"/>
    <property type="match status" value="1"/>
</dbReference>
<feature type="domain" description="UVR" evidence="2">
    <location>
        <begin position="239"/>
        <end position="272"/>
    </location>
</feature>
<reference evidence="5 6" key="1">
    <citation type="journal article" date="2019" name="PLoS Pathog.">
        <title>Genome sequence of the bovine parasite Schistosoma bovis Tanzania.</title>
        <authorList>
            <person name="Oey H."/>
            <person name="Zakrzewski M."/>
            <person name="Gobert G."/>
            <person name="Gravermann K."/>
            <person name="Stoye J."/>
            <person name="Jones M."/>
            <person name="Mcmanus D."/>
            <person name="Krause L."/>
        </authorList>
    </citation>
    <scope>NUCLEOTIDE SEQUENCE [LARGE SCALE GENOMIC DNA]</scope>
    <source>
        <strain evidence="5 6">TAN1997</strain>
    </source>
</reference>